<feature type="domain" description="4Fe-4S ferredoxin-type" evidence="8">
    <location>
        <begin position="110"/>
        <end position="141"/>
    </location>
</feature>
<sequence length="439" mass="47274">MNATTTATTATHAGFDQQGDRPDAERVAQAMSSFASQFGRTSAIHMEACVHCGLCAQACQFYLATGEAKYTPALKLEPFRRTYLREASALGPLVKALGLVKAPTLDELQQWQELLYDSCNMCGRCTMACPMGIDIAELVKEARHGMYKAGLMPDRLALMDRTARQWNSTATPGEDLADILAETAQEHGVEIPCNLAQADVLVTAAPAELGEHTGALAAAAKVLNRAGVRWTMHSEGFDASNIGFTNGDLELQEKLTRSLIDTAVKIGAKTVLLPECGHAYGAARWEASRWYGSALPVRVVHMTEFLDELIASGRIKVRKVDPTSATFHDPCQIVRRGGLEAAARRIIAALGFELRELAQHGTTGMCCGGGGGVVSNVRATPLRHKVFALKQQQVDATGAEHFLTSCGQCRITLEQGARHAKWSKSPESLLELVAAQLAD</sequence>
<keyword evidence="6" id="KW-0411">Iron-sulfur</keyword>
<evidence type="ECO:0000256" key="1">
    <source>
        <dbReference type="ARBA" id="ARBA00022448"/>
    </source>
</evidence>
<accession>A0A437JXN0</accession>
<keyword evidence="1" id="KW-0813">Transport</keyword>
<dbReference type="SUPFAM" id="SSF46548">
    <property type="entry name" value="alpha-helical ferredoxin"/>
    <property type="match status" value="1"/>
</dbReference>
<dbReference type="PANTHER" id="PTHR43551">
    <property type="entry name" value="FUMARATE REDUCTASE IRON-SULFUR SUBUNIT"/>
    <property type="match status" value="1"/>
</dbReference>
<keyword evidence="10" id="KW-1185">Reference proteome</keyword>
<dbReference type="InterPro" id="IPR009051">
    <property type="entry name" value="Helical_ferredxn"/>
</dbReference>
<feature type="region of interest" description="Disordered" evidence="7">
    <location>
        <begin position="1"/>
        <end position="22"/>
    </location>
</feature>
<evidence type="ECO:0000259" key="8">
    <source>
        <dbReference type="PROSITE" id="PS51379"/>
    </source>
</evidence>
<evidence type="ECO:0000256" key="2">
    <source>
        <dbReference type="ARBA" id="ARBA00022485"/>
    </source>
</evidence>
<comment type="caution">
    <text evidence="9">The sequence shown here is derived from an EMBL/GenBank/DDBJ whole genome shotgun (WGS) entry which is preliminary data.</text>
</comment>
<dbReference type="GO" id="GO:0051539">
    <property type="term" value="F:4 iron, 4 sulfur cluster binding"/>
    <property type="evidence" value="ECO:0007669"/>
    <property type="project" value="UniProtKB-KW"/>
</dbReference>
<dbReference type="Pfam" id="PF13183">
    <property type="entry name" value="Fer4_8"/>
    <property type="match status" value="1"/>
</dbReference>
<protein>
    <submittedName>
        <fullName evidence="9">(Fe-S)-binding protein</fullName>
    </submittedName>
</protein>
<dbReference type="AlphaFoldDB" id="A0A437JXN0"/>
<dbReference type="EMBL" id="SACT01000002">
    <property type="protein sequence ID" value="RVT52410.1"/>
    <property type="molecule type" value="Genomic_DNA"/>
</dbReference>
<evidence type="ECO:0000256" key="5">
    <source>
        <dbReference type="ARBA" id="ARBA00023004"/>
    </source>
</evidence>
<name>A0A437JXN0_9BURK</name>
<dbReference type="GO" id="GO:0016491">
    <property type="term" value="F:oxidoreductase activity"/>
    <property type="evidence" value="ECO:0007669"/>
    <property type="project" value="UniProtKB-ARBA"/>
</dbReference>
<evidence type="ECO:0000256" key="7">
    <source>
        <dbReference type="SAM" id="MobiDB-lite"/>
    </source>
</evidence>
<evidence type="ECO:0000256" key="3">
    <source>
        <dbReference type="ARBA" id="ARBA00022723"/>
    </source>
</evidence>
<dbReference type="RefSeq" id="WP_128197699.1">
    <property type="nucleotide sequence ID" value="NZ_SACT01000002.1"/>
</dbReference>
<dbReference type="PROSITE" id="PS00198">
    <property type="entry name" value="4FE4S_FER_1"/>
    <property type="match status" value="1"/>
</dbReference>
<dbReference type="InterPro" id="IPR017896">
    <property type="entry name" value="4Fe4S_Fe-S-bd"/>
</dbReference>
<dbReference type="Proteomes" id="UP000288178">
    <property type="component" value="Unassembled WGS sequence"/>
</dbReference>
<evidence type="ECO:0000256" key="4">
    <source>
        <dbReference type="ARBA" id="ARBA00022982"/>
    </source>
</evidence>
<feature type="compositionally biased region" description="Low complexity" evidence="7">
    <location>
        <begin position="1"/>
        <end position="11"/>
    </location>
</feature>
<dbReference type="InterPro" id="IPR017900">
    <property type="entry name" value="4Fe4S_Fe_S_CS"/>
</dbReference>
<dbReference type="PANTHER" id="PTHR43551:SF1">
    <property type="entry name" value="HETERODISULFIDE REDUCTASE"/>
    <property type="match status" value="1"/>
</dbReference>
<evidence type="ECO:0000256" key="6">
    <source>
        <dbReference type="ARBA" id="ARBA00023014"/>
    </source>
</evidence>
<dbReference type="Pfam" id="PF02754">
    <property type="entry name" value="CCG"/>
    <property type="match status" value="1"/>
</dbReference>
<organism evidence="9 10">
    <name type="scientific">Rubrivivax albus</name>
    <dbReference type="NCBI Taxonomy" id="2499835"/>
    <lineage>
        <taxon>Bacteria</taxon>
        <taxon>Pseudomonadati</taxon>
        <taxon>Pseudomonadota</taxon>
        <taxon>Betaproteobacteria</taxon>
        <taxon>Burkholderiales</taxon>
        <taxon>Sphaerotilaceae</taxon>
        <taxon>Rubrivivax</taxon>
    </lineage>
</organism>
<proteinExistence type="predicted"/>
<dbReference type="InterPro" id="IPR004017">
    <property type="entry name" value="Cys_rich_dom"/>
</dbReference>
<dbReference type="PROSITE" id="PS51379">
    <property type="entry name" value="4FE4S_FER_2"/>
    <property type="match status" value="2"/>
</dbReference>
<evidence type="ECO:0000313" key="9">
    <source>
        <dbReference type="EMBL" id="RVT52410.1"/>
    </source>
</evidence>
<keyword evidence="5" id="KW-0408">Iron</keyword>
<keyword evidence="3" id="KW-0479">Metal-binding</keyword>
<dbReference type="Gene3D" id="1.10.1060.10">
    <property type="entry name" value="Alpha-helical ferredoxin"/>
    <property type="match status" value="1"/>
</dbReference>
<dbReference type="GO" id="GO:0046872">
    <property type="term" value="F:metal ion binding"/>
    <property type="evidence" value="ECO:0007669"/>
    <property type="project" value="UniProtKB-KW"/>
</dbReference>
<reference evidence="9 10" key="1">
    <citation type="submission" date="2019-01" db="EMBL/GenBank/DDBJ databases">
        <authorList>
            <person name="Chen W.-M."/>
        </authorList>
    </citation>
    <scope>NUCLEOTIDE SEQUENCE [LARGE SCALE GENOMIC DNA]</scope>
    <source>
        <strain evidence="9 10">ICH-3</strain>
    </source>
</reference>
<evidence type="ECO:0000313" key="10">
    <source>
        <dbReference type="Proteomes" id="UP000288178"/>
    </source>
</evidence>
<keyword evidence="4" id="KW-0249">Electron transport</keyword>
<keyword evidence="2" id="KW-0004">4Fe-4S</keyword>
<gene>
    <name evidence="9" type="ORF">ENE75_08200</name>
</gene>
<feature type="domain" description="4Fe-4S ferredoxin-type" evidence="8">
    <location>
        <begin position="40"/>
        <end position="69"/>
    </location>
</feature>
<dbReference type="OrthoDB" id="9794954at2"/>